<accession>A0A6A5VE95</accession>
<dbReference type="InterPro" id="IPR015915">
    <property type="entry name" value="Kelch-typ_b-propeller"/>
</dbReference>
<dbReference type="OrthoDB" id="10250130at2759"/>
<dbReference type="SUPFAM" id="SSF117281">
    <property type="entry name" value="Kelch motif"/>
    <property type="match status" value="1"/>
</dbReference>
<evidence type="ECO:0000313" key="3">
    <source>
        <dbReference type="EMBL" id="KAF1971567.1"/>
    </source>
</evidence>
<dbReference type="PANTHER" id="PTHR47435:SF4">
    <property type="entry name" value="KELCH REPEAT PROTEIN (AFU_ORTHOLOGUE AFUA_5G12780)"/>
    <property type="match status" value="1"/>
</dbReference>
<dbReference type="GO" id="GO:0019760">
    <property type="term" value="P:glucosinolate metabolic process"/>
    <property type="evidence" value="ECO:0007669"/>
    <property type="project" value="UniProtKB-ARBA"/>
</dbReference>
<evidence type="ECO:0000256" key="2">
    <source>
        <dbReference type="ARBA" id="ARBA00023004"/>
    </source>
</evidence>
<dbReference type="AlphaFoldDB" id="A0A6A5VE95"/>
<reference evidence="3" key="1">
    <citation type="journal article" date="2020" name="Stud. Mycol.">
        <title>101 Dothideomycetes genomes: a test case for predicting lifestyles and emergence of pathogens.</title>
        <authorList>
            <person name="Haridas S."/>
            <person name="Albert R."/>
            <person name="Binder M."/>
            <person name="Bloem J."/>
            <person name="Labutti K."/>
            <person name="Salamov A."/>
            <person name="Andreopoulos B."/>
            <person name="Baker S."/>
            <person name="Barry K."/>
            <person name="Bills G."/>
            <person name="Bluhm B."/>
            <person name="Cannon C."/>
            <person name="Castanera R."/>
            <person name="Culley D."/>
            <person name="Daum C."/>
            <person name="Ezra D."/>
            <person name="Gonzalez J."/>
            <person name="Henrissat B."/>
            <person name="Kuo A."/>
            <person name="Liang C."/>
            <person name="Lipzen A."/>
            <person name="Lutzoni F."/>
            <person name="Magnuson J."/>
            <person name="Mondo S."/>
            <person name="Nolan M."/>
            <person name="Ohm R."/>
            <person name="Pangilinan J."/>
            <person name="Park H.-J."/>
            <person name="Ramirez L."/>
            <person name="Alfaro M."/>
            <person name="Sun H."/>
            <person name="Tritt A."/>
            <person name="Yoshinaga Y."/>
            <person name="Zwiers L.-H."/>
            <person name="Turgeon B."/>
            <person name="Goodwin S."/>
            <person name="Spatafora J."/>
            <person name="Crous P."/>
            <person name="Grigoriev I."/>
        </authorList>
    </citation>
    <scope>NUCLEOTIDE SEQUENCE</scope>
    <source>
        <strain evidence="3">CBS 107.79</strain>
    </source>
</reference>
<keyword evidence="4" id="KW-1185">Reference proteome</keyword>
<keyword evidence="1" id="KW-0677">Repeat</keyword>
<dbReference type="EMBL" id="ML976692">
    <property type="protein sequence ID" value="KAF1971567.1"/>
    <property type="molecule type" value="Genomic_DNA"/>
</dbReference>
<organism evidence="3 4">
    <name type="scientific">Bimuria novae-zelandiae CBS 107.79</name>
    <dbReference type="NCBI Taxonomy" id="1447943"/>
    <lineage>
        <taxon>Eukaryota</taxon>
        <taxon>Fungi</taxon>
        <taxon>Dikarya</taxon>
        <taxon>Ascomycota</taxon>
        <taxon>Pezizomycotina</taxon>
        <taxon>Dothideomycetes</taxon>
        <taxon>Pleosporomycetidae</taxon>
        <taxon>Pleosporales</taxon>
        <taxon>Massarineae</taxon>
        <taxon>Didymosphaeriaceae</taxon>
        <taxon>Bimuria</taxon>
    </lineage>
</organism>
<dbReference type="Proteomes" id="UP000800036">
    <property type="component" value="Unassembled WGS sequence"/>
</dbReference>
<evidence type="ECO:0000256" key="1">
    <source>
        <dbReference type="ARBA" id="ARBA00022737"/>
    </source>
</evidence>
<protein>
    <submittedName>
        <fullName evidence="3">Kelch repeat protein-like protein</fullName>
    </submittedName>
</protein>
<sequence length="343" mass="36871">MPISKPIWHLTGTWTRQHSAERLRRSSHVLSVLGNNAYIFSGEVQPREPVDDRIDVLPLSPDAAKLATLPLTGAAPTPRVGSASATLNGKMYIFSGRGGTAMEPVDEAGGVWAFDPEASSWTLLKPAVAEDALPPARSYHCAASDGATTLFIHAGCPASGRLSDLWKFDIESRAWKRCADAPGPPRGGTSIAYCGGKMYRMGGFDGSTEVGGSVDVYDPAVDTWSTETFTADGHNGPEPRSVCALLPVRIAQKDKLLTLFGERDPSALGHAGAGKMLGDVWLYDVQERWWTKLEPKGSEGVPDPRGWFDADVVKAEEGNDRVVVHGGLGENNERLTDAWVLSF</sequence>
<dbReference type="Gene3D" id="2.120.10.80">
    <property type="entry name" value="Kelch-type beta propeller"/>
    <property type="match status" value="2"/>
</dbReference>
<evidence type="ECO:0000313" key="4">
    <source>
        <dbReference type="Proteomes" id="UP000800036"/>
    </source>
</evidence>
<gene>
    <name evidence="3" type="ORF">BU23DRAFT_555748</name>
</gene>
<keyword evidence="2" id="KW-0408">Iron</keyword>
<dbReference type="PANTHER" id="PTHR47435">
    <property type="entry name" value="KELCH REPEAT PROTEIN (AFU_ORTHOLOGUE AFUA_5G12780)"/>
    <property type="match status" value="1"/>
</dbReference>
<proteinExistence type="predicted"/>
<dbReference type="Pfam" id="PF24681">
    <property type="entry name" value="Kelch_KLHDC2_KLHL20_DRC7"/>
    <property type="match status" value="1"/>
</dbReference>
<name>A0A6A5VE95_9PLEO</name>